<gene>
    <name evidence="1" type="ORF">BE15_45810</name>
</gene>
<reference evidence="1 2" key="1">
    <citation type="submission" date="2014-02" db="EMBL/GenBank/DDBJ databases">
        <title>The small core and large imbalanced accessory genome model reveals a collaborative survival strategy of Sorangium cellulosum strains in nature.</title>
        <authorList>
            <person name="Han K."/>
            <person name="Peng R."/>
            <person name="Blom J."/>
            <person name="Li Y.-Z."/>
        </authorList>
    </citation>
    <scope>NUCLEOTIDE SEQUENCE [LARGE SCALE GENOMIC DNA]</scope>
    <source>
        <strain evidence="1 2">So0008-312</strain>
    </source>
</reference>
<dbReference type="EMBL" id="JEMA01000381">
    <property type="protein sequence ID" value="KYF70692.1"/>
    <property type="molecule type" value="Genomic_DNA"/>
</dbReference>
<comment type="caution">
    <text evidence="1">The sequence shown here is derived from an EMBL/GenBank/DDBJ whole genome shotgun (WGS) entry which is preliminary data.</text>
</comment>
<organism evidence="1 2">
    <name type="scientific">Sorangium cellulosum</name>
    <name type="common">Polyangium cellulosum</name>
    <dbReference type="NCBI Taxonomy" id="56"/>
    <lineage>
        <taxon>Bacteria</taxon>
        <taxon>Pseudomonadati</taxon>
        <taxon>Myxococcota</taxon>
        <taxon>Polyangia</taxon>
        <taxon>Polyangiales</taxon>
        <taxon>Polyangiaceae</taxon>
        <taxon>Sorangium</taxon>
    </lineage>
</organism>
<sequence length="162" mass="17064">MSAGLRDLVRELLEGGGGEPSEGGRFLPLVTLESGARIGLDSAAAWVFAPEGGGPAQAFAPDSGGPIVFEVLESKRDDFDASIEEAARAAGLPPEEVAFSFPAADVVRAVLARGLPSMTRLALSWLRLTEARALRAEIMAVSRDPTMPVPLRDLAERLTVPE</sequence>
<accession>A0A150QS61</accession>
<dbReference type="AlphaFoldDB" id="A0A150QS61"/>
<name>A0A150QS61_SORCE</name>
<proteinExistence type="predicted"/>
<evidence type="ECO:0000313" key="1">
    <source>
        <dbReference type="EMBL" id="KYF70692.1"/>
    </source>
</evidence>
<dbReference type="OrthoDB" id="5510787at2"/>
<evidence type="ECO:0000313" key="2">
    <source>
        <dbReference type="Proteomes" id="UP000075260"/>
    </source>
</evidence>
<protein>
    <submittedName>
        <fullName evidence="1">Uncharacterized protein</fullName>
    </submittedName>
</protein>
<dbReference type="Proteomes" id="UP000075260">
    <property type="component" value="Unassembled WGS sequence"/>
</dbReference>